<dbReference type="RefSeq" id="WP_058467076.1">
    <property type="nucleotide sequence ID" value="NZ_CAAAIX010000023.1"/>
</dbReference>
<dbReference type="SUPFAM" id="SSF54001">
    <property type="entry name" value="Cysteine proteinases"/>
    <property type="match status" value="1"/>
</dbReference>
<evidence type="ECO:0000313" key="2">
    <source>
        <dbReference type="EMBL" id="SIR00644.1"/>
    </source>
</evidence>
<dbReference type="Proteomes" id="UP000186808">
    <property type="component" value="Unassembled WGS sequence"/>
</dbReference>
<reference evidence="2 4" key="1">
    <citation type="submission" date="2017-01" db="EMBL/GenBank/DDBJ databases">
        <authorList>
            <person name="Varghese N."/>
            <person name="Submissions S."/>
        </authorList>
    </citation>
    <scope>NUCLEOTIDE SEQUENCE [LARGE SCALE GENOMIC DNA]</scope>
    <source>
        <strain evidence="2 4">ATCC 33342</strain>
    </source>
</reference>
<sequence>MNKINLEEYLQKVKVIVPPSLGEAACEEKINFLNSIYLAHVKTFPYSNFELRKISKQHLLQRNSLSFFCYKNLLSEEPGGYCFQIAALLFDALSQLGYDVTFCAARVLLGATPNDHELLKLPPTHLVLTVQIDDQKFLLDPGLGSSAPRFPVPITGTNESISQNEDEYKFYSIDNVHVLEKKTRLGWFRLMQTDLVPISEKQAAMNLLKLGRHPAPIGIRDSKTVIGIITEHGRKSLIWDAQSKQLKYSANESTEYTQKTITSFAEGHQILATEFDIKHVSVEALEAYCTGSVPLPIKPWTINFPLDHFELNEMEKNLRPAF</sequence>
<comment type="similarity">
    <text evidence="1">Belongs to the arylamine N-acetyltransferase family.</text>
</comment>
<dbReference type="InterPro" id="IPR001447">
    <property type="entry name" value="Arylamine_N-AcTrfase"/>
</dbReference>
<dbReference type="OrthoDB" id="5645322at2"/>
<dbReference type="PANTHER" id="PTHR11786:SF0">
    <property type="entry name" value="ARYLAMINE N-ACETYLTRANSFERASE 4-RELATED"/>
    <property type="match status" value="1"/>
</dbReference>
<dbReference type="PANTHER" id="PTHR11786">
    <property type="entry name" value="N-HYDROXYARYLAMINE O-ACETYLTRANSFERASE"/>
    <property type="match status" value="1"/>
</dbReference>
<name>A0A377GN77_9GAMM</name>
<dbReference type="EMBL" id="UGGV01000001">
    <property type="protein sequence ID" value="STO26063.1"/>
    <property type="molecule type" value="Genomic_DNA"/>
</dbReference>
<dbReference type="EMBL" id="FTNL01000005">
    <property type="protein sequence ID" value="SIR00644.1"/>
    <property type="molecule type" value="Genomic_DNA"/>
</dbReference>
<keyword evidence="3" id="KW-0012">Acyltransferase</keyword>
<dbReference type="Proteomes" id="UP000254374">
    <property type="component" value="Unassembled WGS sequence"/>
</dbReference>
<protein>
    <submittedName>
        <fullName evidence="3">N-hydroxyarylamine O-acetyltransferase</fullName>
        <ecNumber evidence="3">2.3.1.118</ecNumber>
    </submittedName>
</protein>
<dbReference type="InterPro" id="IPR038765">
    <property type="entry name" value="Papain-like_cys_pep_sf"/>
</dbReference>
<gene>
    <name evidence="3" type="primary">nhoA_2</name>
    <name evidence="3" type="ORF">NCTC11401_02915</name>
    <name evidence="2" type="ORF">SAMN05421777_10592</name>
</gene>
<evidence type="ECO:0000313" key="3">
    <source>
        <dbReference type="EMBL" id="STO26063.1"/>
    </source>
</evidence>
<dbReference type="AlphaFoldDB" id="A0A377GN77"/>
<dbReference type="STRING" id="464.Lgor_0561"/>
<organism evidence="3 5">
    <name type="scientific">Fluoribacter gormanii</name>
    <dbReference type="NCBI Taxonomy" id="464"/>
    <lineage>
        <taxon>Bacteria</taxon>
        <taxon>Pseudomonadati</taxon>
        <taxon>Pseudomonadota</taxon>
        <taxon>Gammaproteobacteria</taxon>
        <taxon>Legionellales</taxon>
        <taxon>Legionellaceae</taxon>
        <taxon>Fluoribacter</taxon>
    </lineage>
</organism>
<keyword evidence="4" id="KW-1185">Reference proteome</keyword>
<dbReference type="InterPro" id="IPR053710">
    <property type="entry name" value="Arylamine_NAT_domain_sf"/>
</dbReference>
<dbReference type="GO" id="GO:0046990">
    <property type="term" value="F:N-hydroxyarylamine O-acetyltransferase activity"/>
    <property type="evidence" value="ECO:0007669"/>
    <property type="project" value="UniProtKB-EC"/>
</dbReference>
<evidence type="ECO:0000313" key="5">
    <source>
        <dbReference type="Proteomes" id="UP000254374"/>
    </source>
</evidence>
<evidence type="ECO:0000313" key="4">
    <source>
        <dbReference type="Proteomes" id="UP000186808"/>
    </source>
</evidence>
<dbReference type="Gene3D" id="3.30.2140.20">
    <property type="match status" value="1"/>
</dbReference>
<dbReference type="Pfam" id="PF00797">
    <property type="entry name" value="Acetyltransf_2"/>
    <property type="match status" value="1"/>
</dbReference>
<reference evidence="3 5" key="2">
    <citation type="submission" date="2018-06" db="EMBL/GenBank/DDBJ databases">
        <authorList>
            <consortium name="Pathogen Informatics"/>
            <person name="Doyle S."/>
        </authorList>
    </citation>
    <scope>NUCLEOTIDE SEQUENCE [LARGE SCALE GENOMIC DNA]</scope>
    <source>
        <strain evidence="3 5">NCTC11401</strain>
    </source>
</reference>
<proteinExistence type="inferred from homology"/>
<keyword evidence="3" id="KW-0808">Transferase</keyword>
<accession>A0A377GN77</accession>
<dbReference type="EC" id="2.3.1.118" evidence="3"/>
<evidence type="ECO:0000256" key="1">
    <source>
        <dbReference type="ARBA" id="ARBA00006547"/>
    </source>
</evidence>